<dbReference type="SUPFAM" id="SSF46689">
    <property type="entry name" value="Homeodomain-like"/>
    <property type="match status" value="1"/>
</dbReference>
<dbReference type="PROSITE" id="PS01081">
    <property type="entry name" value="HTH_TETR_1"/>
    <property type="match status" value="1"/>
</dbReference>
<dbReference type="Proteomes" id="UP000444316">
    <property type="component" value="Unassembled WGS sequence"/>
</dbReference>
<keyword evidence="2" id="KW-0805">Transcription regulation</keyword>
<dbReference type="Pfam" id="PF00440">
    <property type="entry name" value="TetR_N"/>
    <property type="match status" value="1"/>
</dbReference>
<dbReference type="GO" id="GO:0003700">
    <property type="term" value="F:DNA-binding transcription factor activity"/>
    <property type="evidence" value="ECO:0007669"/>
    <property type="project" value="TreeGrafter"/>
</dbReference>
<evidence type="ECO:0000256" key="5">
    <source>
        <dbReference type="PROSITE-ProRule" id="PRU00335"/>
    </source>
</evidence>
<dbReference type="InterPro" id="IPR036271">
    <property type="entry name" value="Tet_transcr_reg_TetR-rel_C_sf"/>
</dbReference>
<accession>A0A845HXC4</accession>
<evidence type="ECO:0000256" key="3">
    <source>
        <dbReference type="ARBA" id="ARBA00023125"/>
    </source>
</evidence>
<name>A0A845HXC4_9BURK</name>
<dbReference type="PANTHER" id="PTHR30055">
    <property type="entry name" value="HTH-TYPE TRANSCRIPTIONAL REGULATOR RUTR"/>
    <property type="match status" value="1"/>
</dbReference>
<keyword evidence="1" id="KW-0678">Repressor</keyword>
<organism evidence="7 8">
    <name type="scientific">Duganella fentianensis</name>
    <dbReference type="NCBI Taxonomy" id="2692177"/>
    <lineage>
        <taxon>Bacteria</taxon>
        <taxon>Pseudomonadati</taxon>
        <taxon>Pseudomonadota</taxon>
        <taxon>Betaproteobacteria</taxon>
        <taxon>Burkholderiales</taxon>
        <taxon>Oxalobacteraceae</taxon>
        <taxon>Telluria group</taxon>
        <taxon>Duganella</taxon>
    </lineage>
</organism>
<dbReference type="InterPro" id="IPR050109">
    <property type="entry name" value="HTH-type_TetR-like_transc_reg"/>
</dbReference>
<evidence type="ECO:0000256" key="2">
    <source>
        <dbReference type="ARBA" id="ARBA00023015"/>
    </source>
</evidence>
<dbReference type="InterPro" id="IPR001647">
    <property type="entry name" value="HTH_TetR"/>
</dbReference>
<gene>
    <name evidence="7" type="ORF">GTP23_13395</name>
</gene>
<keyword evidence="8" id="KW-1185">Reference proteome</keyword>
<keyword evidence="3 5" id="KW-0238">DNA-binding</keyword>
<dbReference type="PANTHER" id="PTHR30055:SF234">
    <property type="entry name" value="HTH-TYPE TRANSCRIPTIONAL REGULATOR BETI"/>
    <property type="match status" value="1"/>
</dbReference>
<dbReference type="SUPFAM" id="SSF48498">
    <property type="entry name" value="Tetracyclin repressor-like, C-terminal domain"/>
    <property type="match status" value="1"/>
</dbReference>
<dbReference type="Gene3D" id="1.10.10.60">
    <property type="entry name" value="Homeodomain-like"/>
    <property type="match status" value="1"/>
</dbReference>
<evidence type="ECO:0000259" key="6">
    <source>
        <dbReference type="PROSITE" id="PS50977"/>
    </source>
</evidence>
<feature type="domain" description="HTH tetR-type" evidence="6">
    <location>
        <begin position="6"/>
        <end position="66"/>
    </location>
</feature>
<dbReference type="InterPro" id="IPR023772">
    <property type="entry name" value="DNA-bd_HTH_TetR-type_CS"/>
</dbReference>
<protein>
    <submittedName>
        <fullName evidence="7">TetR family transcriptional regulator</fullName>
    </submittedName>
</protein>
<comment type="caution">
    <text evidence="7">The sequence shown here is derived from an EMBL/GenBank/DDBJ whole genome shotgun (WGS) entry which is preliminary data.</text>
</comment>
<proteinExistence type="predicted"/>
<evidence type="ECO:0000256" key="4">
    <source>
        <dbReference type="ARBA" id="ARBA00023163"/>
    </source>
</evidence>
<feature type="DNA-binding region" description="H-T-H motif" evidence="5">
    <location>
        <begin position="29"/>
        <end position="48"/>
    </location>
</feature>
<dbReference type="GO" id="GO:0000976">
    <property type="term" value="F:transcription cis-regulatory region binding"/>
    <property type="evidence" value="ECO:0007669"/>
    <property type="project" value="TreeGrafter"/>
</dbReference>
<dbReference type="PROSITE" id="PS50977">
    <property type="entry name" value="HTH_TETR_2"/>
    <property type="match status" value="1"/>
</dbReference>
<reference evidence="7" key="1">
    <citation type="submission" date="2019-12" db="EMBL/GenBank/DDBJ databases">
        <title>Novel species isolated from a subtropical stream in China.</title>
        <authorList>
            <person name="Lu H."/>
        </authorList>
    </citation>
    <scope>NUCLEOTIDE SEQUENCE [LARGE SCALE GENOMIC DNA]</scope>
    <source>
        <strain evidence="7">FT93W</strain>
    </source>
</reference>
<evidence type="ECO:0000313" key="7">
    <source>
        <dbReference type="EMBL" id="MYN46044.1"/>
    </source>
</evidence>
<dbReference type="EMBL" id="WWCL01000003">
    <property type="protein sequence ID" value="MYN46044.1"/>
    <property type="molecule type" value="Genomic_DNA"/>
</dbReference>
<keyword evidence="4" id="KW-0804">Transcription</keyword>
<dbReference type="AlphaFoldDB" id="A0A845HXC4"/>
<dbReference type="RefSeq" id="WP_161035646.1">
    <property type="nucleotide sequence ID" value="NZ_WWCL01000003.1"/>
</dbReference>
<sequence length="220" mass="23849">MARPSQNIDQTLLASGRELYPQHGFAGLSVRQICEHAGANVGMFHYHFQSKNNYVGVLLQGLYDEVFEQLAAQAAQQGSALERLRAALCLLGRLIRQHGNWISRVWTDAGLGEEVARLFLQHNAPRHVGLLMALLEEATEAGELPPAAPMQRFGFLMGSVLTPMILLPAAMQFQLLPVQLAASVEADVFSDAAIADRVNRALNALALPATPLAASHHPST</sequence>
<evidence type="ECO:0000256" key="1">
    <source>
        <dbReference type="ARBA" id="ARBA00022491"/>
    </source>
</evidence>
<dbReference type="InterPro" id="IPR009057">
    <property type="entry name" value="Homeodomain-like_sf"/>
</dbReference>
<evidence type="ECO:0000313" key="8">
    <source>
        <dbReference type="Proteomes" id="UP000444316"/>
    </source>
</evidence>
<dbReference type="Gene3D" id="1.10.357.10">
    <property type="entry name" value="Tetracycline Repressor, domain 2"/>
    <property type="match status" value="1"/>
</dbReference>